<dbReference type="SMART" id="SM00184">
    <property type="entry name" value="RING"/>
    <property type="match status" value="1"/>
</dbReference>
<dbReference type="EC" id="2.3.2.27" evidence="3"/>
<evidence type="ECO:0000256" key="13">
    <source>
        <dbReference type="SAM" id="MobiDB-lite"/>
    </source>
</evidence>
<evidence type="ECO:0000256" key="2">
    <source>
        <dbReference type="ARBA" id="ARBA00004141"/>
    </source>
</evidence>
<evidence type="ECO:0000256" key="3">
    <source>
        <dbReference type="ARBA" id="ARBA00012483"/>
    </source>
</evidence>
<name>A0A1R1Y9B5_9FUNG</name>
<keyword evidence="10" id="KW-1133">Transmembrane helix</keyword>
<keyword evidence="6" id="KW-0479">Metal-binding</keyword>
<feature type="compositionally biased region" description="Basic and acidic residues" evidence="13">
    <location>
        <begin position="444"/>
        <end position="454"/>
    </location>
</feature>
<protein>
    <recommendedName>
        <fullName evidence="3">RING-type E3 ubiquitin transferase</fullName>
        <ecNumber evidence="3">2.3.2.27</ecNumber>
    </recommendedName>
</protein>
<dbReference type="GO" id="GO:0008270">
    <property type="term" value="F:zinc ion binding"/>
    <property type="evidence" value="ECO:0007669"/>
    <property type="project" value="UniProtKB-KW"/>
</dbReference>
<evidence type="ECO:0000256" key="4">
    <source>
        <dbReference type="ARBA" id="ARBA00022679"/>
    </source>
</evidence>
<keyword evidence="16" id="KW-1185">Reference proteome</keyword>
<keyword evidence="8" id="KW-0833">Ubl conjugation pathway</keyword>
<dbReference type="GO" id="GO:0006511">
    <property type="term" value="P:ubiquitin-dependent protein catabolic process"/>
    <property type="evidence" value="ECO:0007669"/>
    <property type="project" value="TreeGrafter"/>
</dbReference>
<dbReference type="SUPFAM" id="SSF57850">
    <property type="entry name" value="RING/U-box"/>
    <property type="match status" value="1"/>
</dbReference>
<reference evidence="15 16" key="1">
    <citation type="submission" date="2017-01" db="EMBL/GenBank/DDBJ databases">
        <authorList>
            <person name="Mah S.A."/>
            <person name="Swanson W.J."/>
            <person name="Moy G.W."/>
            <person name="Vacquier V.D."/>
        </authorList>
    </citation>
    <scope>NUCLEOTIDE SEQUENCE [LARGE SCALE GENOMIC DNA]</scope>
    <source>
        <strain evidence="15 16">GSMNP</strain>
    </source>
</reference>
<evidence type="ECO:0000259" key="14">
    <source>
        <dbReference type="PROSITE" id="PS50089"/>
    </source>
</evidence>
<dbReference type="InterPro" id="IPR011016">
    <property type="entry name" value="Znf_RING-CH"/>
</dbReference>
<comment type="caution">
    <text evidence="15">The sequence shown here is derived from an EMBL/GenBank/DDBJ whole genome shotgun (WGS) entry which is preliminary data.</text>
</comment>
<dbReference type="SMART" id="SM00744">
    <property type="entry name" value="RINGv"/>
    <property type="match status" value="1"/>
</dbReference>
<evidence type="ECO:0000313" key="15">
    <source>
        <dbReference type="EMBL" id="OMJ23435.1"/>
    </source>
</evidence>
<feature type="domain" description="RING-type" evidence="14">
    <location>
        <begin position="312"/>
        <end position="354"/>
    </location>
</feature>
<keyword evidence="7 12" id="KW-0863">Zinc-finger</keyword>
<sequence length="465" mass="52667">MAPQFNIDSNIPTITLCFDCQISSFNPYTTSYYSDRYTTTYYNPTYICIILYTIHRLVSRHNNPTPVHINTHIQRPRPAPKERKNLNDDELALYPIVVVTEKMLESDNDFMEKYSKIIKKSKHIVDVTNDENDDGRPKMRKSASNVISNTFTQVKSGIFGSILNTSNEAGSKQEKKICIILYTIHRLVSRHNNPTPVHINTHIQRPRPAPKERKNLNDDELALYPIVVVTEKMLESDNDFMEKYSKIIKKSKHIVDVTNDENDDGRPKMLKSASNVISNTFTQVKSGIFGSILNTSNEAGSKQEKKSNSNECLICFEIIDVGDNIRIIPCLHKFHQECLDTWLTSRSGSCPNCRYDLRPHQENSTQENGDQDTGLPANPGLQPVAAAAPTNRQQNSVTEEQLSFIFGTSTINNHLFLNQSNAQTHNQHHMQSINNSDFTSSSHHNSDHNSHHVDNNLTSPANNGC</sequence>
<dbReference type="PANTHER" id="PTHR45977">
    <property type="entry name" value="TARGET OF ERK KINASE MPK-1"/>
    <property type="match status" value="1"/>
</dbReference>
<feature type="region of interest" description="Disordered" evidence="13">
    <location>
        <begin position="193"/>
        <end position="213"/>
    </location>
</feature>
<evidence type="ECO:0000313" key="16">
    <source>
        <dbReference type="Proteomes" id="UP000187283"/>
    </source>
</evidence>
<gene>
    <name evidence="15" type="ORF">AYI70_g2258</name>
</gene>
<comment type="catalytic activity">
    <reaction evidence="1">
        <text>S-ubiquitinyl-[E2 ubiquitin-conjugating enzyme]-L-cysteine + [acceptor protein]-L-lysine = [E2 ubiquitin-conjugating enzyme]-L-cysteine + N(6)-ubiquitinyl-[acceptor protein]-L-lysine.</text>
        <dbReference type="EC" id="2.3.2.27"/>
    </reaction>
</comment>
<evidence type="ECO:0000256" key="9">
    <source>
        <dbReference type="ARBA" id="ARBA00022833"/>
    </source>
</evidence>
<dbReference type="GO" id="GO:0016020">
    <property type="term" value="C:membrane"/>
    <property type="evidence" value="ECO:0007669"/>
    <property type="project" value="UniProtKB-SubCell"/>
</dbReference>
<evidence type="ECO:0000256" key="11">
    <source>
        <dbReference type="ARBA" id="ARBA00023136"/>
    </source>
</evidence>
<dbReference type="InterPro" id="IPR001841">
    <property type="entry name" value="Znf_RING"/>
</dbReference>
<evidence type="ECO:0000256" key="7">
    <source>
        <dbReference type="ARBA" id="ARBA00022771"/>
    </source>
</evidence>
<dbReference type="PROSITE" id="PS50089">
    <property type="entry name" value="ZF_RING_2"/>
    <property type="match status" value="1"/>
</dbReference>
<evidence type="ECO:0000256" key="10">
    <source>
        <dbReference type="ARBA" id="ARBA00022989"/>
    </source>
</evidence>
<keyword evidence="4" id="KW-0808">Transferase</keyword>
<evidence type="ECO:0000256" key="8">
    <source>
        <dbReference type="ARBA" id="ARBA00022786"/>
    </source>
</evidence>
<dbReference type="GO" id="GO:0061630">
    <property type="term" value="F:ubiquitin protein ligase activity"/>
    <property type="evidence" value="ECO:0007669"/>
    <property type="project" value="UniProtKB-EC"/>
</dbReference>
<keyword evidence="11" id="KW-0472">Membrane</keyword>
<dbReference type="PANTHER" id="PTHR45977:SF4">
    <property type="entry name" value="RING-TYPE DOMAIN-CONTAINING PROTEIN"/>
    <property type="match status" value="1"/>
</dbReference>
<evidence type="ECO:0000256" key="6">
    <source>
        <dbReference type="ARBA" id="ARBA00022723"/>
    </source>
</evidence>
<evidence type="ECO:0000256" key="1">
    <source>
        <dbReference type="ARBA" id="ARBA00000900"/>
    </source>
</evidence>
<dbReference type="InterPro" id="IPR013083">
    <property type="entry name" value="Znf_RING/FYVE/PHD"/>
</dbReference>
<feature type="region of interest" description="Disordered" evidence="13">
    <location>
        <begin position="423"/>
        <end position="465"/>
    </location>
</feature>
<organism evidence="15 16">
    <name type="scientific">Smittium culicis</name>
    <dbReference type="NCBI Taxonomy" id="133412"/>
    <lineage>
        <taxon>Eukaryota</taxon>
        <taxon>Fungi</taxon>
        <taxon>Fungi incertae sedis</taxon>
        <taxon>Zoopagomycota</taxon>
        <taxon>Kickxellomycotina</taxon>
        <taxon>Harpellomycetes</taxon>
        <taxon>Harpellales</taxon>
        <taxon>Legeriomycetaceae</taxon>
        <taxon>Smittium</taxon>
    </lineage>
</organism>
<proteinExistence type="predicted"/>
<dbReference type="EMBL" id="LSSN01000541">
    <property type="protein sequence ID" value="OMJ23435.1"/>
    <property type="molecule type" value="Genomic_DNA"/>
</dbReference>
<comment type="subcellular location">
    <subcellularLocation>
        <location evidence="2">Membrane</location>
        <topology evidence="2">Multi-pass membrane protein</topology>
    </subcellularLocation>
</comment>
<dbReference type="AlphaFoldDB" id="A0A1R1Y9B5"/>
<evidence type="ECO:0000256" key="12">
    <source>
        <dbReference type="PROSITE-ProRule" id="PRU00175"/>
    </source>
</evidence>
<feature type="compositionally biased region" description="Polar residues" evidence="13">
    <location>
        <begin position="423"/>
        <end position="433"/>
    </location>
</feature>
<dbReference type="OrthoDB" id="8062037at2759"/>
<dbReference type="Proteomes" id="UP000187283">
    <property type="component" value="Unassembled WGS sequence"/>
</dbReference>
<dbReference type="GO" id="GO:0016567">
    <property type="term" value="P:protein ubiquitination"/>
    <property type="evidence" value="ECO:0007669"/>
    <property type="project" value="TreeGrafter"/>
</dbReference>
<feature type="region of interest" description="Disordered" evidence="13">
    <location>
        <begin position="361"/>
        <end position="396"/>
    </location>
</feature>
<accession>A0A1R1Y9B5</accession>
<keyword evidence="9" id="KW-0862">Zinc</keyword>
<feature type="compositionally biased region" description="Low complexity" evidence="13">
    <location>
        <begin position="434"/>
        <end position="443"/>
    </location>
</feature>
<dbReference type="Gene3D" id="3.30.40.10">
    <property type="entry name" value="Zinc/RING finger domain, C3HC4 (zinc finger)"/>
    <property type="match status" value="1"/>
</dbReference>
<dbReference type="STRING" id="133412.A0A1R1Y9B5"/>
<keyword evidence="5" id="KW-0812">Transmembrane</keyword>
<dbReference type="Pfam" id="PF13639">
    <property type="entry name" value="zf-RING_2"/>
    <property type="match status" value="1"/>
</dbReference>
<evidence type="ECO:0000256" key="5">
    <source>
        <dbReference type="ARBA" id="ARBA00022692"/>
    </source>
</evidence>